<evidence type="ECO:0000256" key="2">
    <source>
        <dbReference type="SAM" id="Phobius"/>
    </source>
</evidence>
<feature type="transmembrane region" description="Helical" evidence="2">
    <location>
        <begin position="54"/>
        <end position="72"/>
    </location>
</feature>
<keyword evidence="2" id="KW-1133">Transmembrane helix</keyword>
<name>D3F0E5_CONWI</name>
<dbReference type="RefSeq" id="WP_012935056.1">
    <property type="nucleotide sequence ID" value="NC_013739.1"/>
</dbReference>
<feature type="transmembrane region" description="Helical" evidence="2">
    <location>
        <begin position="115"/>
        <end position="137"/>
    </location>
</feature>
<evidence type="ECO:0000256" key="1">
    <source>
        <dbReference type="SAM" id="MobiDB-lite"/>
    </source>
</evidence>
<keyword evidence="2" id="KW-0472">Membrane</keyword>
<feature type="transmembrane region" description="Helical" evidence="2">
    <location>
        <begin position="12"/>
        <end position="34"/>
    </location>
</feature>
<evidence type="ECO:0000313" key="3">
    <source>
        <dbReference type="EMBL" id="ADB52005.1"/>
    </source>
</evidence>
<keyword evidence="4" id="KW-1185">Reference proteome</keyword>
<evidence type="ECO:0000313" key="4">
    <source>
        <dbReference type="Proteomes" id="UP000008229"/>
    </source>
</evidence>
<reference evidence="3 4" key="1">
    <citation type="journal article" date="2010" name="Stand. Genomic Sci.">
        <title>Complete genome sequence of Conexibacter woesei type strain (ID131577).</title>
        <authorList>
            <person name="Pukall R."/>
            <person name="Lapidus A."/>
            <person name="Glavina Del Rio T."/>
            <person name="Copeland A."/>
            <person name="Tice H."/>
            <person name="Cheng J.-F."/>
            <person name="Lucas S."/>
            <person name="Chen F."/>
            <person name="Nolan M."/>
            <person name="Bruce D."/>
            <person name="Goodwin L."/>
            <person name="Pitluck S."/>
            <person name="Mavromatis K."/>
            <person name="Ivanova N."/>
            <person name="Ovchinnikova G."/>
            <person name="Pati A."/>
            <person name="Chen A."/>
            <person name="Palaniappan K."/>
            <person name="Land M."/>
            <person name="Hauser L."/>
            <person name="Chang Y.-J."/>
            <person name="Jeffries C.D."/>
            <person name="Chain P."/>
            <person name="Meincke L."/>
            <person name="Sims D."/>
            <person name="Brettin T."/>
            <person name="Detter J.C."/>
            <person name="Rohde M."/>
            <person name="Goeker M."/>
            <person name="Bristow J."/>
            <person name="Eisen J.A."/>
            <person name="Markowitz V."/>
            <person name="Kyrpides N.C."/>
            <person name="Klenk H.-P."/>
            <person name="Hugenholtz P."/>
        </authorList>
    </citation>
    <scope>NUCLEOTIDE SEQUENCE [LARGE SCALE GENOMIC DNA]</scope>
    <source>
        <strain evidence="4">DSM 14684 / CIP 108061 / JCM 11494 / NBRC 100937 / ID131577</strain>
    </source>
</reference>
<accession>D3F0E5</accession>
<keyword evidence="2" id="KW-0812">Transmembrane</keyword>
<organism evidence="3 4">
    <name type="scientific">Conexibacter woesei (strain DSM 14684 / CCUG 47730 / CIP 108061 / JCM 11494 / NBRC 100937 / ID131577)</name>
    <dbReference type="NCBI Taxonomy" id="469383"/>
    <lineage>
        <taxon>Bacteria</taxon>
        <taxon>Bacillati</taxon>
        <taxon>Actinomycetota</taxon>
        <taxon>Thermoleophilia</taxon>
        <taxon>Solirubrobacterales</taxon>
        <taxon>Conexibacteraceae</taxon>
        <taxon>Conexibacter</taxon>
    </lineage>
</organism>
<feature type="transmembrane region" description="Helical" evidence="2">
    <location>
        <begin position="84"/>
        <end position="103"/>
    </location>
</feature>
<proteinExistence type="predicted"/>
<dbReference type="HOGENOM" id="CLU_1568068_0_0_11"/>
<protein>
    <submittedName>
        <fullName evidence="3">Uncharacterized protein</fullName>
    </submittedName>
</protein>
<sequence length="170" mass="17940">MGFDLSRLRRGEWVAAGGALVLFVTLFFFKWYGAGVSFEGFSFEASANGWHTHSILRWFMLLTIVAVLALVVTTATQATTALPVTAAVLATAIALLTTVLLAYRVLIDEPGPNEFISVKFGAYLGLVASAVIVYGGYLSMRDESTGTPAPEVPARRVGAAEPSGDAPPAA</sequence>
<dbReference type="KEGG" id="cwo:Cwoe_3587"/>
<dbReference type="EMBL" id="CP001854">
    <property type="protein sequence ID" value="ADB52005.1"/>
    <property type="molecule type" value="Genomic_DNA"/>
</dbReference>
<dbReference type="AlphaFoldDB" id="D3F0E5"/>
<gene>
    <name evidence="3" type="ordered locus">Cwoe_3587</name>
</gene>
<dbReference type="STRING" id="469383.Cwoe_3587"/>
<dbReference type="Proteomes" id="UP000008229">
    <property type="component" value="Chromosome"/>
</dbReference>
<feature type="region of interest" description="Disordered" evidence="1">
    <location>
        <begin position="144"/>
        <end position="170"/>
    </location>
</feature>
<reference evidence="4" key="2">
    <citation type="submission" date="2010-01" db="EMBL/GenBank/DDBJ databases">
        <title>The complete genome of Conexibacter woesei DSM 14684.</title>
        <authorList>
            <consortium name="US DOE Joint Genome Institute (JGI-PGF)"/>
            <person name="Lucas S."/>
            <person name="Copeland A."/>
            <person name="Lapidus A."/>
            <person name="Glavina del Rio T."/>
            <person name="Dalin E."/>
            <person name="Tice H."/>
            <person name="Bruce D."/>
            <person name="Goodwin L."/>
            <person name="Pitluck S."/>
            <person name="Kyrpides N."/>
            <person name="Mavromatis K."/>
            <person name="Ivanova N."/>
            <person name="Mikhailova N."/>
            <person name="Chertkov O."/>
            <person name="Brettin T."/>
            <person name="Detter J.C."/>
            <person name="Han C."/>
            <person name="Larimer F."/>
            <person name="Land M."/>
            <person name="Hauser L."/>
            <person name="Markowitz V."/>
            <person name="Cheng J.-F."/>
            <person name="Hugenholtz P."/>
            <person name="Woyke T."/>
            <person name="Wu D."/>
            <person name="Pukall R."/>
            <person name="Steenblock K."/>
            <person name="Schneider S."/>
            <person name="Klenk H.-P."/>
            <person name="Eisen J.A."/>
        </authorList>
    </citation>
    <scope>NUCLEOTIDE SEQUENCE [LARGE SCALE GENOMIC DNA]</scope>
    <source>
        <strain evidence="4">DSM 14684 / CIP 108061 / JCM 11494 / NBRC 100937 / ID131577</strain>
    </source>
</reference>